<proteinExistence type="predicted"/>
<dbReference type="SUPFAM" id="SSF52833">
    <property type="entry name" value="Thioredoxin-like"/>
    <property type="match status" value="1"/>
</dbReference>
<evidence type="ECO:0000313" key="3">
    <source>
        <dbReference type="Proteomes" id="UP000604475"/>
    </source>
</evidence>
<reference evidence="2" key="1">
    <citation type="submission" date="2020-12" db="EMBL/GenBank/DDBJ databases">
        <title>Genomic characterization of non-nitrogen-fixing Frankia strains.</title>
        <authorList>
            <person name="Carlos-Shanley C."/>
            <person name="Guerra T."/>
            <person name="Hahn D."/>
        </authorList>
    </citation>
    <scope>NUCLEOTIDE SEQUENCE</scope>
    <source>
        <strain evidence="2">CN6</strain>
    </source>
</reference>
<dbReference type="AlphaFoldDB" id="A0A937UPE3"/>
<accession>A0A937UPE3</accession>
<dbReference type="PANTHER" id="PTHR31902">
    <property type="entry name" value="ACTIN PATCHES DISTAL PROTEIN 1"/>
    <property type="match status" value="1"/>
</dbReference>
<dbReference type="RefSeq" id="WP_203002255.1">
    <property type="nucleotide sequence ID" value="NZ_JADWYU010000185.1"/>
</dbReference>
<keyword evidence="3" id="KW-1185">Reference proteome</keyword>
<dbReference type="InterPro" id="IPR036249">
    <property type="entry name" value="Thioredoxin-like_sf"/>
</dbReference>
<comment type="caution">
    <text evidence="2">The sequence shown here is derived from an EMBL/GenBank/DDBJ whole genome shotgun (WGS) entry which is preliminary data.</text>
</comment>
<dbReference type="Proteomes" id="UP000604475">
    <property type="component" value="Unassembled WGS sequence"/>
</dbReference>
<gene>
    <name evidence="2" type="ORF">I7412_08370</name>
</gene>
<feature type="region of interest" description="Disordered" evidence="1">
    <location>
        <begin position="283"/>
        <end position="308"/>
    </location>
</feature>
<evidence type="ECO:0000256" key="1">
    <source>
        <dbReference type="SAM" id="MobiDB-lite"/>
    </source>
</evidence>
<sequence>MADTTLIDSTGVDPEARIRCADWSRAASLAPVGSFGSYPGLLLVEIPLPWPHDIGETPEAAAVAPLLRPLGYRLQGVVPSNPDASPRERRVILHARPVGEPLFAGYRRFERPVGASLADAVADLLAIAADPAPSHLESDGIDVLICGHGRRDACCGRLGAGLATRLAAATPPEGVTYWRTSHLGGHRFAATFLVLPEGTAWAYGDEDLVETVLRRKGDFGDVAGSYRGCAGLPGPQVQALEREVLRQVGWDLLDAARTGSVDGARAALSCVHDGETVTWSADVQPGRTVPMPDCQSPPSSATKTQTEWAVSAVTRDQHLPLT</sequence>
<dbReference type="InterPro" id="IPR009737">
    <property type="entry name" value="Aim32/Apd1-like"/>
</dbReference>
<dbReference type="PANTHER" id="PTHR31902:SF22">
    <property type="entry name" value="SLL1203 PROTEIN"/>
    <property type="match status" value="1"/>
</dbReference>
<feature type="compositionally biased region" description="Polar residues" evidence="1">
    <location>
        <begin position="296"/>
        <end position="308"/>
    </location>
</feature>
<protein>
    <submittedName>
        <fullName evidence="2">Sucrase ferredoxin</fullName>
    </submittedName>
</protein>
<evidence type="ECO:0000313" key="2">
    <source>
        <dbReference type="EMBL" id="MBL7627180.1"/>
    </source>
</evidence>
<name>A0A937UPE3_9ACTN</name>
<dbReference type="Pfam" id="PF06999">
    <property type="entry name" value="Suc_Fer-like"/>
    <property type="match status" value="1"/>
</dbReference>
<organism evidence="2 3">
    <name type="scientific">Frankia nepalensis</name>
    <dbReference type="NCBI Taxonomy" id="1836974"/>
    <lineage>
        <taxon>Bacteria</taxon>
        <taxon>Bacillati</taxon>
        <taxon>Actinomycetota</taxon>
        <taxon>Actinomycetes</taxon>
        <taxon>Frankiales</taxon>
        <taxon>Frankiaceae</taxon>
        <taxon>Frankia</taxon>
    </lineage>
</organism>
<dbReference type="EMBL" id="JAEACQ010000157">
    <property type="protein sequence ID" value="MBL7627180.1"/>
    <property type="molecule type" value="Genomic_DNA"/>
</dbReference>